<evidence type="ECO:0000259" key="2">
    <source>
        <dbReference type="PROSITE" id="PS51194"/>
    </source>
</evidence>
<accession>A0ABV9WYN2</accession>
<dbReference type="PANTHER" id="PTHR47396">
    <property type="entry name" value="TYPE I RESTRICTION ENZYME ECOKI R PROTEIN"/>
    <property type="match status" value="1"/>
</dbReference>
<sequence>MTFTPRHITSDRSPVHPELTPVIKTVVEQSSRVLQTYAVDPGLIPEHANGERRITQGGYGDRQLFELVQNAADEIAADPGGRTHVVLTDTHLYCANEGTPVTPEGAETILRMSMSRKRGGQIGRFGVGVKSVLVVTDAPEFFSRTGAFGFDREWARTQIRSVPEVRARLGEEFEAPVLRMARPLDVAAERAVDRVLDELLDWATTVVRLPLLDGAADRLGQDMHGGQSSGGREEFPVGFQLFSPHVAKVILEDRRPRPVVRRTLTVERERERHVVHEERTGRTPSAGRWRVFTLTHEPTAEARSSAGELHDRVSLDLSWAVQEYEKDAAGLLSSPRGRGRFWSFFPTKYEMTLSGVLNGAWKTNEDRQNLLDSSPFNQEMIRIAARLVVESLPKLAPTEDPAAYLALLPGRPRESETVSWADRYLTEQIWEATAHRPSLPDQDGILRVPRDLRIHPSLGKDNQSLLRWLNLWNSYSGRPADWIHPSAEANTLRSGKMEHVLKAARRERASVREWLEALVADGSAGASATAVRIVADMVQSSSPYAVEARTARIVLTEEHGMVAPVVGKVFRRTDQDGLRESLVYVDTALSEDPSLTSALTALGIRDADVRGRFVSVLDQGFASYGPQEWTRFWELFHQAGSSQLSHEVIRRVADPSVTPHVRTAAGSYRAIRDCMLPGAVVTPESDPAITVDTRFHSDDMAFFREVGLRDRPAGGHRPEGEPWFEEYRESLHKAYCGTLPNQASRPTLARIKLEGAAVGGPLHLLPELSDEARAKFLGALPEEALVDNWTLQVGAQVATRRAVASPMRWMLKQHGRVATSQGIRPLHEAVGPQLVAYSDVLPVATISAEKARKLRLATNVEEVPDSFWSRLLDKLQHSEDDAFVGNTYVLLTRLEVPFPDDSLTRCRIGDEWGTRPDGEIAVAASQSEYRELRSEGLPALLTASSDDAALLVKQWGMLPYADVISRETRHEPAGESMPLGEVYPTLRQLHGSKVEQYSLQRCKVLEEVKRTPNGMHPTTLNSSLQGSTVLVLEPADALEALMAVDRELRWRMGAAGCRQVLAAQQRQEEDQKVKSTLKAVRQADDVVDKLRLLLGPETLRDRLPAGLMDGERAENGDVEPDGRRVAQMAVNAHGDSVLQVHARDLQSRYPSHAPASFTGASSAVAFVAEYGFPDAYAGFRTPSLDPRIDVDGPRHFPRLHDYQERLAANVFAMLDRMVPQRGMLSLPTGAGKTRVTAEAVIRWVKQVGRLDGPILWIAQTEELCEQAVQSWKFVWEKVGAETPLAINRLWSSNEAGPVTDRPQLVVATDAKLQQPNCLAADAYAWLRSAALVIVDEAHTAITPRYTDILAHLGLTAARTDRHLLGLTATPFRNTNQDETRRLINRFGGRRLDDGIFPDGDAYAELQRLGMLAQVEHRLLQGGTITLTSEEKERAEQLSILSRAAEQRLADDHDRNTRIIAEIADMPKDWPVLVFATSVDHAKYLAARLRDLRITASAVDSTTSPSDRRRRVDDFRAGRIRVLTNYGVLTQGFDAPSTRAVVVARPVYSPNVYQQMIGRGLRGRLNGGEETCLILNVRDNIQNFDTALAFTQFEHLWSSK</sequence>
<evidence type="ECO:0000313" key="3">
    <source>
        <dbReference type="EMBL" id="MFC5017663.1"/>
    </source>
</evidence>
<dbReference type="InterPro" id="IPR027417">
    <property type="entry name" value="P-loop_NTPase"/>
</dbReference>
<evidence type="ECO:0000259" key="1">
    <source>
        <dbReference type="PROSITE" id="PS51192"/>
    </source>
</evidence>
<dbReference type="RefSeq" id="WP_271416117.1">
    <property type="nucleotide sequence ID" value="NZ_BAAATN010000016.1"/>
</dbReference>
<evidence type="ECO:0000313" key="4">
    <source>
        <dbReference type="Proteomes" id="UP001595855"/>
    </source>
</evidence>
<keyword evidence="4" id="KW-1185">Reference proteome</keyword>
<dbReference type="InterPro" id="IPR006935">
    <property type="entry name" value="Helicase/UvrB_N"/>
</dbReference>
<dbReference type="SMART" id="SM00490">
    <property type="entry name" value="HELICc"/>
    <property type="match status" value="1"/>
</dbReference>
<feature type="domain" description="Helicase ATP-binding" evidence="1">
    <location>
        <begin position="1213"/>
        <end position="1388"/>
    </location>
</feature>
<dbReference type="PROSITE" id="PS51192">
    <property type="entry name" value="HELICASE_ATP_BIND_1"/>
    <property type="match status" value="1"/>
</dbReference>
<dbReference type="InterPro" id="IPR036890">
    <property type="entry name" value="HATPase_C_sf"/>
</dbReference>
<dbReference type="InterPro" id="IPR001650">
    <property type="entry name" value="Helicase_C-like"/>
</dbReference>
<gene>
    <name evidence="3" type="ORF">ACFPRC_22680</name>
</gene>
<proteinExistence type="predicted"/>
<dbReference type="SMART" id="SM00487">
    <property type="entry name" value="DEXDc"/>
    <property type="match status" value="1"/>
</dbReference>
<dbReference type="SUPFAM" id="SSF55874">
    <property type="entry name" value="ATPase domain of HSP90 chaperone/DNA topoisomerase II/histidine kinase"/>
    <property type="match status" value="1"/>
</dbReference>
<reference evidence="4" key="1">
    <citation type="journal article" date="2019" name="Int. J. Syst. Evol. Microbiol.">
        <title>The Global Catalogue of Microorganisms (GCM) 10K type strain sequencing project: providing services to taxonomists for standard genome sequencing and annotation.</title>
        <authorList>
            <consortium name="The Broad Institute Genomics Platform"/>
            <consortium name="The Broad Institute Genome Sequencing Center for Infectious Disease"/>
            <person name="Wu L."/>
            <person name="Ma J."/>
        </authorList>
    </citation>
    <scope>NUCLEOTIDE SEQUENCE [LARGE SCALE GENOMIC DNA]</scope>
    <source>
        <strain evidence="4">CGMCC 4.1542</strain>
    </source>
</reference>
<dbReference type="PANTHER" id="PTHR47396:SF1">
    <property type="entry name" value="ATP-DEPENDENT HELICASE IRC3-RELATED"/>
    <property type="match status" value="1"/>
</dbReference>
<comment type="caution">
    <text evidence="3">The sequence shown here is derived from an EMBL/GenBank/DDBJ whole genome shotgun (WGS) entry which is preliminary data.</text>
</comment>
<dbReference type="SUPFAM" id="SSF52540">
    <property type="entry name" value="P-loop containing nucleoside triphosphate hydrolases"/>
    <property type="match status" value="1"/>
</dbReference>
<organism evidence="3 4">
    <name type="scientific">Streptomyces lienomycini</name>
    <dbReference type="NCBI Taxonomy" id="284035"/>
    <lineage>
        <taxon>Bacteria</taxon>
        <taxon>Bacillati</taxon>
        <taxon>Actinomycetota</taxon>
        <taxon>Actinomycetes</taxon>
        <taxon>Kitasatosporales</taxon>
        <taxon>Streptomycetaceae</taxon>
        <taxon>Streptomyces</taxon>
    </lineage>
</organism>
<dbReference type="Pfam" id="PF00271">
    <property type="entry name" value="Helicase_C"/>
    <property type="match status" value="1"/>
</dbReference>
<dbReference type="InterPro" id="IPR014001">
    <property type="entry name" value="Helicase_ATP-bd"/>
</dbReference>
<name>A0ABV9WYN2_9ACTN</name>
<dbReference type="InterPro" id="IPR050742">
    <property type="entry name" value="Helicase_Restrict-Modif_Enz"/>
</dbReference>
<dbReference type="PROSITE" id="PS51194">
    <property type="entry name" value="HELICASE_CTER"/>
    <property type="match status" value="1"/>
</dbReference>
<dbReference type="Pfam" id="PF04851">
    <property type="entry name" value="ResIII"/>
    <property type="match status" value="1"/>
</dbReference>
<dbReference type="Gene3D" id="3.40.50.300">
    <property type="entry name" value="P-loop containing nucleotide triphosphate hydrolases"/>
    <property type="match status" value="2"/>
</dbReference>
<feature type="domain" description="Helicase C-terminal" evidence="2">
    <location>
        <begin position="1457"/>
        <end position="1599"/>
    </location>
</feature>
<dbReference type="Proteomes" id="UP001595855">
    <property type="component" value="Unassembled WGS sequence"/>
</dbReference>
<dbReference type="EMBL" id="JBHSJO010000001">
    <property type="protein sequence ID" value="MFC5017663.1"/>
    <property type="molecule type" value="Genomic_DNA"/>
</dbReference>
<protein>
    <submittedName>
        <fullName evidence="3">Sacsin N-terminal ATP-binding-like domain-containing protein</fullName>
    </submittedName>
</protein>
<dbReference type="NCBIfam" id="NF047352">
    <property type="entry name" value="P_loop_sacsin"/>
    <property type="match status" value="1"/>
</dbReference>